<proteinExistence type="inferred from homology"/>
<dbReference type="GO" id="GO:0045165">
    <property type="term" value="P:cell fate commitment"/>
    <property type="evidence" value="ECO:0007669"/>
    <property type="project" value="TreeGrafter"/>
</dbReference>
<keyword evidence="10" id="KW-0175">Coiled coil</keyword>
<evidence type="ECO:0000256" key="9">
    <source>
        <dbReference type="PROSITE-ProRule" id="PRU00042"/>
    </source>
</evidence>
<dbReference type="FunFam" id="3.30.160.60:FF:002343">
    <property type="entry name" value="Zinc finger protein 33A"/>
    <property type="match status" value="1"/>
</dbReference>
<evidence type="ECO:0000256" key="1">
    <source>
        <dbReference type="ARBA" id="ARBA00006991"/>
    </source>
</evidence>
<evidence type="ECO:0000256" key="2">
    <source>
        <dbReference type="ARBA" id="ARBA00022723"/>
    </source>
</evidence>
<feature type="region of interest" description="Disordered" evidence="11">
    <location>
        <begin position="792"/>
        <end position="842"/>
    </location>
</feature>
<feature type="domain" description="C2H2-type" evidence="12">
    <location>
        <begin position="642"/>
        <end position="669"/>
    </location>
</feature>
<dbReference type="GO" id="GO:0000978">
    <property type="term" value="F:RNA polymerase II cis-regulatory region sequence-specific DNA binding"/>
    <property type="evidence" value="ECO:0007669"/>
    <property type="project" value="TreeGrafter"/>
</dbReference>
<dbReference type="GO" id="GO:0001227">
    <property type="term" value="F:DNA-binding transcription repressor activity, RNA polymerase II-specific"/>
    <property type="evidence" value="ECO:0007669"/>
    <property type="project" value="InterPro"/>
</dbReference>
<dbReference type="AlphaFoldDB" id="A0A553PGW4"/>
<feature type="compositionally biased region" description="Polar residues" evidence="11">
    <location>
        <begin position="302"/>
        <end position="314"/>
    </location>
</feature>
<dbReference type="CDD" id="cd00065">
    <property type="entry name" value="FYVE_like_SF"/>
    <property type="match status" value="1"/>
</dbReference>
<keyword evidence="5" id="KW-0862">Zinc</keyword>
<dbReference type="SMART" id="SM00355">
    <property type="entry name" value="ZnF_C2H2"/>
    <property type="match status" value="5"/>
</dbReference>
<feature type="compositionally biased region" description="Basic and acidic residues" evidence="11">
    <location>
        <begin position="221"/>
        <end position="237"/>
    </location>
</feature>
<dbReference type="FunFam" id="3.30.160.60:FF:000833">
    <property type="entry name" value="PR domain zinc finger protein"/>
    <property type="match status" value="1"/>
</dbReference>
<dbReference type="PROSITE" id="PS50280">
    <property type="entry name" value="SET"/>
    <property type="match status" value="1"/>
</dbReference>
<dbReference type="Gene3D" id="3.30.160.60">
    <property type="entry name" value="Classic Zinc Finger"/>
    <property type="match status" value="5"/>
</dbReference>
<dbReference type="InterPro" id="IPR001214">
    <property type="entry name" value="SET_dom"/>
</dbReference>
<dbReference type="PANTHER" id="PTHR16515">
    <property type="entry name" value="PR DOMAIN ZINC FINGER PROTEIN"/>
    <property type="match status" value="1"/>
</dbReference>
<feature type="coiled-coil region" evidence="10">
    <location>
        <begin position="176"/>
        <end position="213"/>
    </location>
</feature>
<evidence type="ECO:0000256" key="8">
    <source>
        <dbReference type="ARBA" id="ARBA00023242"/>
    </source>
</evidence>
<feature type="compositionally biased region" description="Polar residues" evidence="11">
    <location>
        <begin position="892"/>
        <end position="907"/>
    </location>
</feature>
<dbReference type="FunFam" id="3.30.160.60:FF:000100">
    <property type="entry name" value="Zinc finger 45-like"/>
    <property type="match status" value="1"/>
</dbReference>
<evidence type="ECO:0000256" key="7">
    <source>
        <dbReference type="ARBA" id="ARBA00023163"/>
    </source>
</evidence>
<feature type="compositionally biased region" description="Basic and acidic residues" evidence="11">
    <location>
        <begin position="878"/>
        <end position="891"/>
    </location>
</feature>
<evidence type="ECO:0008006" key="16">
    <source>
        <dbReference type="Google" id="ProtNLM"/>
    </source>
</evidence>
<dbReference type="SUPFAM" id="SSF57667">
    <property type="entry name" value="beta-beta-alpha zinc fingers"/>
    <property type="match status" value="3"/>
</dbReference>
<gene>
    <name evidence="14" type="ORF">TCAL_10212</name>
</gene>
<feature type="region of interest" description="Disordered" evidence="11">
    <location>
        <begin position="733"/>
        <end position="773"/>
    </location>
</feature>
<dbReference type="OMA" id="LIMKMDM"/>
<feature type="region of interest" description="Disordered" evidence="11">
    <location>
        <begin position="497"/>
        <end position="576"/>
    </location>
</feature>
<organism evidence="14 15">
    <name type="scientific">Tigriopus californicus</name>
    <name type="common">Marine copepod</name>
    <dbReference type="NCBI Taxonomy" id="6832"/>
    <lineage>
        <taxon>Eukaryota</taxon>
        <taxon>Metazoa</taxon>
        <taxon>Ecdysozoa</taxon>
        <taxon>Arthropoda</taxon>
        <taxon>Crustacea</taxon>
        <taxon>Multicrustacea</taxon>
        <taxon>Hexanauplia</taxon>
        <taxon>Copepoda</taxon>
        <taxon>Harpacticoida</taxon>
        <taxon>Harpacticidae</taxon>
        <taxon>Tigriopus</taxon>
    </lineage>
</organism>
<evidence type="ECO:0000259" key="13">
    <source>
        <dbReference type="PROSITE" id="PS50280"/>
    </source>
</evidence>
<accession>A0A553PGW4</accession>
<feature type="compositionally biased region" description="Basic residues" evidence="11">
    <location>
        <begin position="808"/>
        <end position="818"/>
    </location>
</feature>
<keyword evidence="7" id="KW-0804">Transcription</keyword>
<feature type="domain" description="C2H2-type" evidence="12">
    <location>
        <begin position="698"/>
        <end position="726"/>
    </location>
</feature>
<evidence type="ECO:0000256" key="5">
    <source>
        <dbReference type="ARBA" id="ARBA00022833"/>
    </source>
</evidence>
<reference evidence="14 15" key="1">
    <citation type="journal article" date="2018" name="Nat. Ecol. Evol.">
        <title>Genomic signatures of mitonuclear coevolution across populations of Tigriopus californicus.</title>
        <authorList>
            <person name="Barreto F.S."/>
            <person name="Watson E.T."/>
            <person name="Lima T.G."/>
            <person name="Willett C.S."/>
            <person name="Edmands S."/>
            <person name="Li W."/>
            <person name="Burton R.S."/>
        </authorList>
    </citation>
    <scope>NUCLEOTIDE SEQUENCE [LARGE SCALE GENOMIC DNA]</scope>
    <source>
        <strain evidence="14 15">San Diego</strain>
    </source>
</reference>
<keyword evidence="4 9" id="KW-0863">Zinc-finger</keyword>
<dbReference type="CDD" id="cd19187">
    <property type="entry name" value="PR-SET_PRDM1"/>
    <property type="match status" value="1"/>
</dbReference>
<dbReference type="GO" id="GO:0008276">
    <property type="term" value="F:protein methyltransferase activity"/>
    <property type="evidence" value="ECO:0007669"/>
    <property type="project" value="UniProtKB-ARBA"/>
</dbReference>
<dbReference type="GO" id="GO:0005737">
    <property type="term" value="C:cytoplasm"/>
    <property type="evidence" value="ECO:0007669"/>
    <property type="project" value="TreeGrafter"/>
</dbReference>
<dbReference type="PROSITE" id="PS00028">
    <property type="entry name" value="ZINC_FINGER_C2H2_1"/>
    <property type="match status" value="4"/>
</dbReference>
<keyword evidence="3" id="KW-0677">Repeat</keyword>
<dbReference type="InterPro" id="IPR044413">
    <property type="entry name" value="PRDM1_PR-SET"/>
</dbReference>
<feature type="compositionally biased region" description="Acidic residues" evidence="11">
    <location>
        <begin position="827"/>
        <end position="841"/>
    </location>
</feature>
<evidence type="ECO:0000256" key="3">
    <source>
        <dbReference type="ARBA" id="ARBA00022737"/>
    </source>
</evidence>
<name>A0A553PGW4_TIGCA</name>
<feature type="region of interest" description="Disordered" evidence="11">
    <location>
        <begin position="365"/>
        <end position="387"/>
    </location>
</feature>
<evidence type="ECO:0000313" key="14">
    <source>
        <dbReference type="EMBL" id="TRY76904.1"/>
    </source>
</evidence>
<dbReference type="GO" id="GO:0008757">
    <property type="term" value="F:S-adenosylmethionine-dependent methyltransferase activity"/>
    <property type="evidence" value="ECO:0007669"/>
    <property type="project" value="UniProtKB-ARBA"/>
</dbReference>
<dbReference type="Pfam" id="PF00096">
    <property type="entry name" value="zf-C2H2"/>
    <property type="match status" value="5"/>
</dbReference>
<dbReference type="InterPro" id="IPR046341">
    <property type="entry name" value="SET_dom_sf"/>
</dbReference>
<feature type="compositionally biased region" description="Polar residues" evidence="11">
    <location>
        <begin position="744"/>
        <end position="759"/>
    </location>
</feature>
<evidence type="ECO:0000256" key="11">
    <source>
        <dbReference type="SAM" id="MobiDB-lite"/>
    </source>
</evidence>
<dbReference type="SMART" id="SM00317">
    <property type="entry name" value="SET"/>
    <property type="match status" value="1"/>
</dbReference>
<dbReference type="InterPro" id="IPR013087">
    <property type="entry name" value="Znf_C2H2_type"/>
</dbReference>
<feature type="region of interest" description="Disordered" evidence="11">
    <location>
        <begin position="870"/>
        <end position="907"/>
    </location>
</feature>
<feature type="domain" description="SET" evidence="13">
    <location>
        <begin position="39"/>
        <end position="156"/>
    </location>
</feature>
<feature type="domain" description="C2H2-type" evidence="12">
    <location>
        <begin position="614"/>
        <end position="641"/>
    </location>
</feature>
<dbReference type="InterPro" id="IPR036236">
    <property type="entry name" value="Znf_C2H2_sf"/>
</dbReference>
<dbReference type="GO" id="GO:0008170">
    <property type="term" value="F:N-methyltransferase activity"/>
    <property type="evidence" value="ECO:0007669"/>
    <property type="project" value="UniProtKB-ARBA"/>
</dbReference>
<dbReference type="InterPro" id="IPR050331">
    <property type="entry name" value="Zinc_finger"/>
</dbReference>
<sequence>MESWQSVPEDHLSNLAVYTVQDAQTPQVCQARARDSLPPNLAIRPSAVNSVSGVWAKDIIPRGTKFGPMVGVVYRTEEVEPGQDKTYFWRVYDKNANRIKFYIDGKDSSRANWMRYIQPAYKTATQNLVAYQKDNEIYFLTIKHIQADEELTVWYCREFADRLGFPLTGGEMIKSLGMIEEQEKELETEKQRAMEQVKQILQKQKQLELLKDQIPSGFMSRQDDTRVPDTLEHHNHGGEASYAHSMFQGDRKGSPISDSGYTGSPAGTTSPSNGRGSASPNALDLTKAGEFPNRGRRKRCSTEGSIESLETSNSYRRHKMKMYKSENHSGGSSGGSSPVHQRSSPSPPRNLLPLNVEPAHQLQYHPNQHLNNPTHKGQPNVTVSRPPVAHQYSTPISVNSVTLPQQHLLPQSVTSRRDSIDHVLVKREAPPSMLPNQPTIPQQIRIPFTAPQADGKSNLPPVLMLNGSYPTQSPSHLQLPASVPQNPYIAPQVRMRFPVNPPQLPTLPTNGGPPQALSRLFPNNPPPNSLDLGHLPLPQAPPTTAPQHPGSSPTPSLSGMSGTHDGTRGYKSLPYPLQKKDGKIEYRCETCDKVFGQLSNLKVHLRTHTGDRPFKCDVCHKQFTQLAHLQKHNLVHTGERPHSCPECGKRFSSTSNLKTHLRLHSGQKPYICEKCEARFTQYVHLKLHQRLHTNERPYTCSTCSKSYISASGLRTHWKTTTCKPTHEDIALGAEKPTTLDRAGLNSNSNHSQGSRSPTQGHEIKTESGGLSSNLPFHFASAIEATIKKEIQEDTPRPTSPDYENNQHQNHHQHQHHHSDHKDHHETDEEDYDDDDEDDDDDIPAHRKVIVTPLEDHVDLVNTVLNNPSAKITCPMPEGAERNGNKEEKSQPSKENQALLTPTTIPCK</sequence>
<feature type="compositionally biased region" description="Polar residues" evidence="11">
    <location>
        <begin position="550"/>
        <end position="561"/>
    </location>
</feature>
<comment type="caution">
    <text evidence="14">The sequence shown here is derived from an EMBL/GenBank/DDBJ whole genome shotgun (WGS) entry which is preliminary data.</text>
</comment>
<feature type="compositionally biased region" description="Polar residues" evidence="11">
    <location>
        <begin position="365"/>
        <end position="383"/>
    </location>
</feature>
<dbReference type="Proteomes" id="UP000318571">
    <property type="component" value="Chromosome 5"/>
</dbReference>
<dbReference type="EMBL" id="VCGU01000004">
    <property type="protein sequence ID" value="TRY76904.1"/>
    <property type="molecule type" value="Genomic_DNA"/>
</dbReference>
<comment type="similarity">
    <text evidence="1">Belongs to the krueppel C2H2-type zinc-finger protein family.</text>
</comment>
<dbReference type="Pfam" id="PF21549">
    <property type="entry name" value="PRDM2_PR"/>
    <property type="match status" value="1"/>
</dbReference>
<feature type="domain" description="C2H2-type" evidence="12">
    <location>
        <begin position="586"/>
        <end position="613"/>
    </location>
</feature>
<feature type="region of interest" description="Disordered" evidence="11">
    <location>
        <begin position="215"/>
        <end position="353"/>
    </location>
</feature>
<dbReference type="PANTHER" id="PTHR16515:SF59">
    <property type="entry name" value="PR DOMAIN ZINC FINGER PROTEIN 1"/>
    <property type="match status" value="1"/>
</dbReference>
<protein>
    <recommendedName>
        <fullName evidence="16">PR domain zinc finger protein 1</fullName>
    </recommendedName>
</protein>
<dbReference type="STRING" id="6832.A0A553PGW4"/>
<dbReference type="PROSITE" id="PS50157">
    <property type="entry name" value="ZINC_FINGER_C2H2_2"/>
    <property type="match status" value="5"/>
</dbReference>
<feature type="domain" description="C2H2-type" evidence="12">
    <location>
        <begin position="670"/>
        <end position="697"/>
    </location>
</feature>
<evidence type="ECO:0000256" key="4">
    <source>
        <dbReference type="ARBA" id="ARBA00022771"/>
    </source>
</evidence>
<keyword evidence="8" id="KW-0539">Nucleus</keyword>
<feature type="compositionally biased region" description="Polar residues" evidence="11">
    <location>
        <begin position="256"/>
        <end position="280"/>
    </location>
</feature>
<dbReference type="FunFam" id="3.30.160.60:FF:000761">
    <property type="entry name" value="Zinc finger protein 449"/>
    <property type="match status" value="1"/>
</dbReference>
<dbReference type="Gene3D" id="2.170.270.10">
    <property type="entry name" value="SET domain"/>
    <property type="match status" value="1"/>
</dbReference>
<dbReference type="GO" id="GO:0008270">
    <property type="term" value="F:zinc ion binding"/>
    <property type="evidence" value="ECO:0007669"/>
    <property type="project" value="UniProtKB-KW"/>
</dbReference>
<evidence type="ECO:0000313" key="15">
    <source>
        <dbReference type="Proteomes" id="UP000318571"/>
    </source>
</evidence>
<keyword evidence="6" id="KW-0805">Transcription regulation</keyword>
<dbReference type="GO" id="GO:0005634">
    <property type="term" value="C:nucleus"/>
    <property type="evidence" value="ECO:0007669"/>
    <property type="project" value="TreeGrafter"/>
</dbReference>
<evidence type="ECO:0000259" key="12">
    <source>
        <dbReference type="PROSITE" id="PS50157"/>
    </source>
</evidence>
<evidence type="ECO:0000256" key="10">
    <source>
        <dbReference type="SAM" id="Coils"/>
    </source>
</evidence>
<keyword evidence="2" id="KW-0479">Metal-binding</keyword>
<dbReference type="SUPFAM" id="SSF82199">
    <property type="entry name" value="SET domain"/>
    <property type="match status" value="1"/>
</dbReference>
<evidence type="ECO:0000256" key="6">
    <source>
        <dbReference type="ARBA" id="ARBA00023015"/>
    </source>
</evidence>
<keyword evidence="15" id="KW-1185">Reference proteome</keyword>
<dbReference type="FunFam" id="3.30.160.60:FF:000262">
    <property type="entry name" value="PR domain zinc finger protein 1"/>
    <property type="match status" value="1"/>
</dbReference>